<name>A0A150XAQ3_9BACT</name>
<proteinExistence type="predicted"/>
<comment type="caution">
    <text evidence="1">The sequence shown here is derived from an EMBL/GenBank/DDBJ whole genome shotgun (WGS) entry which is preliminary data.</text>
</comment>
<dbReference type="AlphaFoldDB" id="A0A150XAQ3"/>
<sequence>MRAMEQPNINQSAGVDTGIFSLQRQFQEMEELNAAMKCVKLDLHSVNTILQFLSTNGVSVTKRGELTSVVGLVKVDMSLLEKGLRALTRCLNRRSQGVLTIEVESTENDISLVIPTYDSSVIENSIVATYAVEVIEKMGAKAHLKKEAISLTFPMSKGQ</sequence>
<evidence type="ECO:0000313" key="2">
    <source>
        <dbReference type="Proteomes" id="UP000075606"/>
    </source>
</evidence>
<protein>
    <submittedName>
        <fullName evidence="1">Uncharacterized protein</fullName>
    </submittedName>
</protein>
<gene>
    <name evidence="1" type="ORF">AWW68_07920</name>
</gene>
<organism evidence="1 2">
    <name type="scientific">Roseivirga spongicola</name>
    <dbReference type="NCBI Taxonomy" id="333140"/>
    <lineage>
        <taxon>Bacteria</taxon>
        <taxon>Pseudomonadati</taxon>
        <taxon>Bacteroidota</taxon>
        <taxon>Cytophagia</taxon>
        <taxon>Cytophagales</taxon>
        <taxon>Roseivirgaceae</taxon>
        <taxon>Roseivirga</taxon>
    </lineage>
</organism>
<accession>A0A150XAQ3</accession>
<keyword evidence="2" id="KW-1185">Reference proteome</keyword>
<dbReference type="Proteomes" id="UP000075606">
    <property type="component" value="Unassembled WGS sequence"/>
</dbReference>
<evidence type="ECO:0000313" key="1">
    <source>
        <dbReference type="EMBL" id="KYG75754.1"/>
    </source>
</evidence>
<dbReference type="EMBL" id="LRPC01000012">
    <property type="protein sequence ID" value="KYG75754.1"/>
    <property type="molecule type" value="Genomic_DNA"/>
</dbReference>
<reference evidence="1 2" key="1">
    <citation type="submission" date="2016-01" db="EMBL/GenBank/DDBJ databases">
        <title>Genome sequencing of Roseivirga spongicola UST030701-084.</title>
        <authorList>
            <person name="Selvaratnam C."/>
            <person name="Thevarajoo S."/>
            <person name="Goh K.M."/>
            <person name="Ee R."/>
            <person name="Chan K.-G."/>
            <person name="Chong C.S."/>
        </authorList>
    </citation>
    <scope>NUCLEOTIDE SEQUENCE [LARGE SCALE GENOMIC DNA]</scope>
    <source>
        <strain evidence="1 2">UST030701-084</strain>
    </source>
</reference>